<protein>
    <submittedName>
        <fullName evidence="5">Type IV-A pilus assembly ATPase PilB</fullName>
    </submittedName>
</protein>
<dbReference type="PANTHER" id="PTHR30258">
    <property type="entry name" value="TYPE II SECRETION SYSTEM PROTEIN GSPE-RELATED"/>
    <property type="match status" value="1"/>
</dbReference>
<feature type="domain" description="Bacterial type II secretion system protein E" evidence="4">
    <location>
        <begin position="384"/>
        <end position="398"/>
    </location>
</feature>
<dbReference type="SUPFAM" id="SSF160246">
    <property type="entry name" value="EspE N-terminal domain-like"/>
    <property type="match status" value="1"/>
</dbReference>
<dbReference type="AlphaFoldDB" id="A0A0A6P0W6"/>
<accession>A0A0A6P0W6</accession>
<dbReference type="GO" id="GO:0005524">
    <property type="term" value="F:ATP binding"/>
    <property type="evidence" value="ECO:0007669"/>
    <property type="project" value="UniProtKB-KW"/>
</dbReference>
<keyword evidence="2" id="KW-0547">Nucleotide-binding</keyword>
<proteinExistence type="inferred from homology"/>
<organism evidence="5 6">
    <name type="scientific">Candidatus Thiomargarita nelsonii</name>
    <dbReference type="NCBI Taxonomy" id="1003181"/>
    <lineage>
        <taxon>Bacteria</taxon>
        <taxon>Pseudomonadati</taxon>
        <taxon>Pseudomonadota</taxon>
        <taxon>Gammaproteobacteria</taxon>
        <taxon>Thiotrichales</taxon>
        <taxon>Thiotrichaceae</taxon>
        <taxon>Thiomargarita</taxon>
    </lineage>
</organism>
<gene>
    <name evidence="5" type="ORF">THIOM_003265</name>
</gene>
<dbReference type="Pfam" id="PF00437">
    <property type="entry name" value="T2SSE"/>
    <property type="match status" value="1"/>
</dbReference>
<dbReference type="SUPFAM" id="SSF52540">
    <property type="entry name" value="P-loop containing nucleoside triphosphate hydrolases"/>
    <property type="match status" value="1"/>
</dbReference>
<evidence type="ECO:0000259" key="4">
    <source>
        <dbReference type="PROSITE" id="PS00662"/>
    </source>
</evidence>
<comment type="similarity">
    <text evidence="1">Belongs to the GSP E family.</text>
</comment>
<dbReference type="Gene3D" id="3.30.300.160">
    <property type="entry name" value="Type II secretion system, protein E, N-terminal domain"/>
    <property type="match status" value="1"/>
</dbReference>
<dbReference type="GO" id="GO:0005886">
    <property type="term" value="C:plasma membrane"/>
    <property type="evidence" value="ECO:0007669"/>
    <property type="project" value="TreeGrafter"/>
</dbReference>
<dbReference type="InterPro" id="IPR037257">
    <property type="entry name" value="T2SS_E_N_sf"/>
</dbReference>
<dbReference type="InterPro" id="IPR003593">
    <property type="entry name" value="AAA+_ATPase"/>
</dbReference>
<keyword evidence="3" id="KW-0067">ATP-binding</keyword>
<evidence type="ECO:0000256" key="2">
    <source>
        <dbReference type="ARBA" id="ARBA00022741"/>
    </source>
</evidence>
<dbReference type="PATRIC" id="fig|1003181.4.peg.4240"/>
<dbReference type="InterPro" id="IPR027417">
    <property type="entry name" value="P-loop_NTPase"/>
</dbReference>
<keyword evidence="6" id="KW-1185">Reference proteome</keyword>
<evidence type="ECO:0000256" key="1">
    <source>
        <dbReference type="ARBA" id="ARBA00006611"/>
    </source>
</evidence>
<dbReference type="Gene3D" id="3.40.50.300">
    <property type="entry name" value="P-loop containing nucleotide triphosphate hydrolases"/>
    <property type="match status" value="1"/>
</dbReference>
<reference evidence="5 6" key="1">
    <citation type="submission" date="2016-05" db="EMBL/GenBank/DDBJ databases">
        <title>Single-cell genome of chain-forming Candidatus Thiomargarita nelsonii and comparison to other large sulfur-oxidizing bacteria.</title>
        <authorList>
            <person name="Winkel M."/>
            <person name="Salman V."/>
            <person name="Woyke T."/>
            <person name="Schulz-Vogt H."/>
            <person name="Richter M."/>
            <person name="Flood B."/>
            <person name="Bailey J."/>
            <person name="Amann R."/>
            <person name="Mussmann M."/>
        </authorList>
    </citation>
    <scope>NUCLEOTIDE SEQUENCE [LARGE SCALE GENOMIC DNA]</scope>
    <source>
        <strain evidence="5 6">THI036</strain>
    </source>
</reference>
<dbReference type="PANTHER" id="PTHR30258:SF3">
    <property type="entry name" value="SLL1921 PROTEIN"/>
    <property type="match status" value="1"/>
</dbReference>
<comment type="caution">
    <text evidence="5">The sequence shown here is derived from an EMBL/GenBank/DDBJ whole genome shotgun (WGS) entry which is preliminary data.</text>
</comment>
<evidence type="ECO:0000313" key="5">
    <source>
        <dbReference type="EMBL" id="OAD20992.1"/>
    </source>
</evidence>
<dbReference type="GO" id="GO:0016887">
    <property type="term" value="F:ATP hydrolysis activity"/>
    <property type="evidence" value="ECO:0007669"/>
    <property type="project" value="TreeGrafter"/>
</dbReference>
<dbReference type="Pfam" id="PF05157">
    <property type="entry name" value="MshEN"/>
    <property type="match status" value="1"/>
</dbReference>
<evidence type="ECO:0000256" key="3">
    <source>
        <dbReference type="ARBA" id="ARBA00022840"/>
    </source>
</evidence>
<name>A0A0A6P0W6_9GAMM</name>
<dbReference type="PROSITE" id="PS00662">
    <property type="entry name" value="T2SP_E"/>
    <property type="match status" value="1"/>
</dbReference>
<dbReference type="SMART" id="SM00382">
    <property type="entry name" value="AAA"/>
    <property type="match status" value="1"/>
</dbReference>
<evidence type="ECO:0000313" key="6">
    <source>
        <dbReference type="Proteomes" id="UP000076962"/>
    </source>
</evidence>
<dbReference type="EMBL" id="LUTY01001955">
    <property type="protein sequence ID" value="OAD20992.1"/>
    <property type="molecule type" value="Genomic_DNA"/>
</dbReference>
<dbReference type="InterPro" id="IPR007831">
    <property type="entry name" value="T2SS_GspE_N"/>
</dbReference>
<sequence length="562" mass="63036">MKALNQPIHRHLSEMLLEQHIITEDQLKIALTEQKKNSDQLDKILIHLGFVSEAVIRDLTSQSLGVSRVDLSQWVVDEEAIRFIPKNLASRYTLLPISFDKNTQTLSVAMADVFNVLAMDQLVALLGETIKIEPVIAGEAEIVNAIDNCYGFDLSIDGILHEIETGEIDYQSLSVNRDEYSQPLIRLVDALLSDAVKHGASDIHFEPEKRFLRIRYRIDGVLQQIRSLHKNYWSAIVVRLKVMADLNIADTRIPQDGRMSLTLAGRPIDFRVSVQPTVYGENIVLRVLDSQKGIMTLDELGLLEDNLTALKRMIARPEGVILITGPTGSGKTTTLYSLLQHLNSEEVNIMTLEDPVEYILGQVRQTAVNEAVKLDFANGIRSILRQDPDIILVGEIRDRETAEMAFSAAMTGHQVYSTLHTNSAIATIPRLLDIGILPDIMAENIIGVVGQRLVRKLCPACKQAYLHNEKQQKLLDLLTKVYCSVGCEQCGERGYKGRVALMEIFRLDDTLQDMIAHRIATYEIKKYAKSMGFRTIAEDGIRRVVEGTTSLEEISRVVDLEV</sequence>
<dbReference type="Proteomes" id="UP000076962">
    <property type="component" value="Unassembled WGS sequence"/>
</dbReference>
<dbReference type="Gene3D" id="3.30.450.90">
    <property type="match status" value="1"/>
</dbReference>
<dbReference type="CDD" id="cd01129">
    <property type="entry name" value="PulE-GspE-like"/>
    <property type="match status" value="1"/>
</dbReference>
<dbReference type="InterPro" id="IPR001482">
    <property type="entry name" value="T2SS/T4SS_dom"/>
</dbReference>